<dbReference type="AlphaFoldDB" id="A0A178IK25"/>
<gene>
    <name evidence="2" type="ORF">AW736_26795</name>
</gene>
<reference evidence="2 3" key="1">
    <citation type="submission" date="2016-01" db="EMBL/GenBank/DDBJ databases">
        <title>High potential of lignocellulose degradation of a new Verrucomicrobia species.</title>
        <authorList>
            <person name="Wang Y."/>
            <person name="Shi Y."/>
            <person name="Qiu Z."/>
            <person name="Liu S."/>
            <person name="Yang H."/>
        </authorList>
    </citation>
    <scope>NUCLEOTIDE SEQUENCE [LARGE SCALE GENOMIC DNA]</scope>
    <source>
        <strain evidence="2 3">TSB47</strain>
    </source>
</reference>
<evidence type="ECO:0000256" key="1">
    <source>
        <dbReference type="SAM" id="MobiDB-lite"/>
    </source>
</evidence>
<dbReference type="EMBL" id="LRRQ01000071">
    <property type="protein sequence ID" value="OAM90240.1"/>
    <property type="molecule type" value="Genomic_DNA"/>
</dbReference>
<proteinExistence type="predicted"/>
<organism evidence="2 3">
    <name type="scientific">Termitidicoccus mucosus</name>
    <dbReference type="NCBI Taxonomy" id="1184151"/>
    <lineage>
        <taxon>Bacteria</taxon>
        <taxon>Pseudomonadati</taxon>
        <taxon>Verrucomicrobiota</taxon>
        <taxon>Opitutia</taxon>
        <taxon>Opitutales</taxon>
        <taxon>Opitutaceae</taxon>
        <taxon>Termitidicoccus</taxon>
    </lineage>
</organism>
<sequence length="84" mass="9117">MHVGKFRSMGDAALQAGNSEKIIRRHYLNVTTPQEADAFFKIMPSCRERHRAKKAPEANTAEANTTPGVTIAAAEPNEPGRLAA</sequence>
<accession>A0A178IK25</accession>
<evidence type="ECO:0000313" key="2">
    <source>
        <dbReference type="EMBL" id="OAM90240.1"/>
    </source>
</evidence>
<evidence type="ECO:0000313" key="3">
    <source>
        <dbReference type="Proteomes" id="UP000078486"/>
    </source>
</evidence>
<feature type="compositionally biased region" description="Low complexity" evidence="1">
    <location>
        <begin position="57"/>
        <end position="67"/>
    </location>
</feature>
<comment type="caution">
    <text evidence="2">The sequence shown here is derived from an EMBL/GenBank/DDBJ whole genome shotgun (WGS) entry which is preliminary data.</text>
</comment>
<feature type="region of interest" description="Disordered" evidence="1">
    <location>
        <begin position="50"/>
        <end position="84"/>
    </location>
</feature>
<protein>
    <submittedName>
        <fullName evidence="2">Uncharacterized protein</fullName>
    </submittedName>
</protein>
<name>A0A178IK25_9BACT</name>
<keyword evidence="3" id="KW-1185">Reference proteome</keyword>
<dbReference type="Proteomes" id="UP000078486">
    <property type="component" value="Unassembled WGS sequence"/>
</dbReference>